<keyword evidence="3" id="KW-1185">Reference proteome</keyword>
<proteinExistence type="predicted"/>
<dbReference type="AlphaFoldDB" id="A0A6J3M580"/>
<sequence length="401" mass="44248">MARRSASPPSPGSPSKTPRRLSSPACAGQILWIPKAKEVDGDLALEPGQFNHPCILLSHIPKDNGKHVILIITSSGGRPLIDWGLKRKARQKFIPIDPARPHPDHGMLLHLTGGNVLLKASCANVGNLIEIELKYLHDYHGGRRNLTDESLHQLIEMSGFKPPVLPNSHFVQASAERRLRETIVCSGLSYATPTSHFNGASATMLSPERIILHDVKNCTRGIYSHEELLNIGHKIFNLPKSPIESVTPMEQDLLEIAKPKRKPGKKACRAVRKAKVQASFSQQAFVPPLTDTSAAPLGPPQPLYLSNEYTRLYGTMEPTPPRQLVNVPEMPTSASFSLRLPRSQTGPILPLFHVPRAYATAEHSPGHGSQDRGRGRPRDFMLFIFLACAAALIYFWAKDMM</sequence>
<reference evidence="4" key="3">
    <citation type="submission" date="2025-08" db="UniProtKB">
        <authorList>
            <consortium name="RefSeq"/>
        </authorList>
    </citation>
    <scope>IDENTIFICATION</scope>
    <source>
        <strain evidence="4">CBS 342.82</strain>
    </source>
</reference>
<evidence type="ECO:0000313" key="3">
    <source>
        <dbReference type="Proteomes" id="UP000504637"/>
    </source>
</evidence>
<feature type="region of interest" description="Disordered" evidence="1">
    <location>
        <begin position="1"/>
        <end position="23"/>
    </location>
</feature>
<organism evidence="4">
    <name type="scientific">Dissoconium aciculare CBS 342.82</name>
    <dbReference type="NCBI Taxonomy" id="1314786"/>
    <lineage>
        <taxon>Eukaryota</taxon>
        <taxon>Fungi</taxon>
        <taxon>Dikarya</taxon>
        <taxon>Ascomycota</taxon>
        <taxon>Pezizomycotina</taxon>
        <taxon>Dothideomycetes</taxon>
        <taxon>Dothideomycetidae</taxon>
        <taxon>Mycosphaerellales</taxon>
        <taxon>Dissoconiaceae</taxon>
        <taxon>Dissoconium</taxon>
    </lineage>
</organism>
<feature type="transmembrane region" description="Helical" evidence="2">
    <location>
        <begin position="380"/>
        <end position="397"/>
    </location>
</feature>
<dbReference type="PANTHER" id="PTHR37048">
    <property type="entry name" value="QUESTIONABLE PROTEIN"/>
    <property type="match status" value="1"/>
</dbReference>
<reference evidence="4" key="1">
    <citation type="submission" date="2020-01" db="EMBL/GenBank/DDBJ databases">
        <authorList>
            <consortium name="DOE Joint Genome Institute"/>
            <person name="Haridas S."/>
            <person name="Albert R."/>
            <person name="Binder M."/>
            <person name="Bloem J."/>
            <person name="Labutti K."/>
            <person name="Salamov A."/>
            <person name="Andreopoulos B."/>
            <person name="Baker S.E."/>
            <person name="Barry K."/>
            <person name="Bills G."/>
            <person name="Bluhm B.H."/>
            <person name="Cannon C."/>
            <person name="Castanera R."/>
            <person name="Culley D.E."/>
            <person name="Daum C."/>
            <person name="Ezra D."/>
            <person name="Gonzalez J.B."/>
            <person name="Henrissat B."/>
            <person name="Kuo A."/>
            <person name="Liang C."/>
            <person name="Lipzen A."/>
            <person name="Lutzoni F."/>
            <person name="Magnuson J."/>
            <person name="Mondo S."/>
            <person name="Nolan M."/>
            <person name="Ohm R."/>
            <person name="Pangilinan J."/>
            <person name="Park H.-J."/>
            <person name="Ramirez L."/>
            <person name="Alfaro M."/>
            <person name="Sun H."/>
            <person name="Tritt A."/>
            <person name="Yoshinaga Y."/>
            <person name="Zwiers L.-H."/>
            <person name="Turgeon B.G."/>
            <person name="Goodwin S.B."/>
            <person name="Spatafora J.W."/>
            <person name="Crous P.W."/>
            <person name="Grigoriev I.V."/>
        </authorList>
    </citation>
    <scope>NUCLEOTIDE SEQUENCE</scope>
    <source>
        <strain evidence="4">CBS 342.82</strain>
    </source>
</reference>
<accession>A0A6J3M580</accession>
<gene>
    <name evidence="4" type="ORF">K489DRAFT_431779</name>
</gene>
<name>A0A6J3M580_9PEZI</name>
<dbReference type="GeneID" id="54366257"/>
<evidence type="ECO:0000256" key="1">
    <source>
        <dbReference type="SAM" id="MobiDB-lite"/>
    </source>
</evidence>
<protein>
    <submittedName>
        <fullName evidence="4">Uncharacterized protein</fullName>
    </submittedName>
</protein>
<evidence type="ECO:0000313" key="4">
    <source>
        <dbReference type="RefSeq" id="XP_033460241.1"/>
    </source>
</evidence>
<keyword evidence="2" id="KW-0812">Transmembrane</keyword>
<dbReference type="RefSeq" id="XP_033460241.1">
    <property type="nucleotide sequence ID" value="XM_033608457.1"/>
</dbReference>
<reference evidence="4" key="2">
    <citation type="submission" date="2020-04" db="EMBL/GenBank/DDBJ databases">
        <authorList>
            <consortium name="NCBI Genome Project"/>
        </authorList>
    </citation>
    <scope>NUCLEOTIDE SEQUENCE</scope>
    <source>
        <strain evidence="4">CBS 342.82</strain>
    </source>
</reference>
<keyword evidence="2" id="KW-1133">Transmembrane helix</keyword>
<dbReference type="PANTHER" id="PTHR37048:SF2">
    <property type="entry name" value="QUESTIONABLE PROTEIN"/>
    <property type="match status" value="1"/>
</dbReference>
<evidence type="ECO:0000256" key="2">
    <source>
        <dbReference type="SAM" id="Phobius"/>
    </source>
</evidence>
<dbReference type="Proteomes" id="UP000504637">
    <property type="component" value="Unplaced"/>
</dbReference>
<keyword evidence="2" id="KW-0472">Membrane</keyword>
<dbReference type="OrthoDB" id="3537171at2759"/>